<proteinExistence type="predicted"/>
<dbReference type="AlphaFoldDB" id="A0AAN5ICJ4"/>
<feature type="non-terminal residue" evidence="1">
    <location>
        <position position="1"/>
    </location>
</feature>
<reference evidence="2" key="1">
    <citation type="submission" date="2022-10" db="EMBL/GenBank/DDBJ databases">
        <title>Genome assembly of Pristionchus species.</title>
        <authorList>
            <person name="Yoshida K."/>
            <person name="Sommer R.J."/>
        </authorList>
    </citation>
    <scope>NUCLEOTIDE SEQUENCE [LARGE SCALE GENOMIC DNA]</scope>
    <source>
        <strain evidence="2">RS5460</strain>
    </source>
</reference>
<feature type="non-terminal residue" evidence="1">
    <location>
        <position position="184"/>
    </location>
</feature>
<evidence type="ECO:0000313" key="2">
    <source>
        <dbReference type="Proteomes" id="UP001328107"/>
    </source>
</evidence>
<name>A0AAN5ICJ4_9BILA</name>
<sequence>TIKKEEEEDGLEVEIGHFPSNLPFYDLTRLDWGRIERLMYGDEPNLRVYLTGPEDPVIEQLSHFLSSFIKYVIIGEDGTLPLSSSDLSACAMLLQASTIGNLRFDYVPLDETTAPSINSLIPRVTNNLSIKLDEKPQLTDYAAFIETLSSHSIGSVILRSHENFSHPNTFFGLSRSFWKTFVNE</sequence>
<dbReference type="Proteomes" id="UP001328107">
    <property type="component" value="Unassembled WGS sequence"/>
</dbReference>
<gene>
    <name evidence="1" type="ORF">PMAYCL1PPCAC_27916</name>
</gene>
<organism evidence="1 2">
    <name type="scientific">Pristionchus mayeri</name>
    <dbReference type="NCBI Taxonomy" id="1317129"/>
    <lineage>
        <taxon>Eukaryota</taxon>
        <taxon>Metazoa</taxon>
        <taxon>Ecdysozoa</taxon>
        <taxon>Nematoda</taxon>
        <taxon>Chromadorea</taxon>
        <taxon>Rhabditida</taxon>
        <taxon>Rhabditina</taxon>
        <taxon>Diplogasteromorpha</taxon>
        <taxon>Diplogasteroidea</taxon>
        <taxon>Neodiplogasteridae</taxon>
        <taxon>Pristionchus</taxon>
    </lineage>
</organism>
<accession>A0AAN5ICJ4</accession>
<protein>
    <submittedName>
        <fullName evidence="1">Uncharacterized protein</fullName>
    </submittedName>
</protein>
<comment type="caution">
    <text evidence="1">The sequence shown here is derived from an EMBL/GenBank/DDBJ whole genome shotgun (WGS) entry which is preliminary data.</text>
</comment>
<dbReference type="EMBL" id="BTRK01000006">
    <property type="protein sequence ID" value="GMR57721.1"/>
    <property type="molecule type" value="Genomic_DNA"/>
</dbReference>
<evidence type="ECO:0000313" key="1">
    <source>
        <dbReference type="EMBL" id="GMR57721.1"/>
    </source>
</evidence>
<keyword evidence="2" id="KW-1185">Reference proteome</keyword>